<keyword evidence="7" id="KW-1185">Reference proteome</keyword>
<dbReference type="Proteomes" id="UP000559256">
    <property type="component" value="Unassembled WGS sequence"/>
</dbReference>
<sequence>MSSPDGQLMLSTQPDQNASAATSFANDRDFPLKPNIFEIADSSTRVIVYRDNALKASVVKNFTNTIVDGAIGISFGIGEKCCLTRIALSSATQVLVVTNVKGLRKLKPLLADYGVSKFAMHMDRLLLSLYLDHGVVLSKGVDMLSASHQDRDSPQAMMDALGGETILRKGPFYSTFINVKGQPSVKILALQAWSCYYATSIAYMKSQLGKCLRIYADYFHKKLLSLLANNMRHADCLEALKPTLTKNEVESSFEINKFGDAQLTLEVKVTDSDGNEGTHSLQSTRTKGKVTRATFDKSLHNNTINSVITLGKDRATQAETLRRDVIRRILTRDSNLPEDPFFTWIYLGKRNLETFPDVPNSKKDVSVVDPPSRPLNESQRKSVEAILSPNKEHKLILIRGPPGTGKTTVIASAVMSYMSSSRSPNLWLVARSNVAVKNIAEKLASVNFLDFRIIVASSFHLGWHEHLYGKIEPNLIVSDKLDSETDAARLLNGSKVILCTLSMLSTVSLVPITRELRPQVIIFDEASQIEIGEYLPTLYLFCRSLDKLVFIGDDKQLPPYGQEEIPELESVFEKPHLQKAMLLLDTQYRMPVPIGEFISKHVYDDVLKSAHPINSPTSCQFIDVHEGREELKGTSKVNEQEVKVAIGLARKLQLQSKSYRIITPYDAQRAALETGLKAEGLNWQDICFNVDSFQGNEDDYIIVSIVGTKKLGFLKEKRRVNVMLTRCKVKMIVLSSRKFVKGVAKESLVGKLEEHMGDAVWVDWKEALFGDFEL</sequence>
<dbReference type="OrthoDB" id="6513042at2759"/>
<dbReference type="PANTHER" id="PTHR43788:SF8">
    <property type="entry name" value="DNA-BINDING PROTEIN SMUBP-2"/>
    <property type="match status" value="1"/>
</dbReference>
<keyword evidence="2" id="KW-0378">Hydrolase</keyword>
<evidence type="ECO:0000256" key="3">
    <source>
        <dbReference type="ARBA" id="ARBA00022806"/>
    </source>
</evidence>
<evidence type="ECO:0000256" key="2">
    <source>
        <dbReference type="ARBA" id="ARBA00022801"/>
    </source>
</evidence>
<evidence type="ECO:0000256" key="4">
    <source>
        <dbReference type="ARBA" id="ARBA00022840"/>
    </source>
</evidence>
<dbReference type="PANTHER" id="PTHR43788">
    <property type="entry name" value="DNA2/NAM7 HELICASE FAMILY MEMBER"/>
    <property type="match status" value="1"/>
</dbReference>
<dbReference type="InterPro" id="IPR041679">
    <property type="entry name" value="DNA2/NAM7-like_C"/>
</dbReference>
<organism evidence="6 7">
    <name type="scientific">Tetrapyrgos nigripes</name>
    <dbReference type="NCBI Taxonomy" id="182062"/>
    <lineage>
        <taxon>Eukaryota</taxon>
        <taxon>Fungi</taxon>
        <taxon>Dikarya</taxon>
        <taxon>Basidiomycota</taxon>
        <taxon>Agaricomycotina</taxon>
        <taxon>Agaricomycetes</taxon>
        <taxon>Agaricomycetidae</taxon>
        <taxon>Agaricales</taxon>
        <taxon>Marasmiineae</taxon>
        <taxon>Marasmiaceae</taxon>
        <taxon>Tetrapyrgos</taxon>
    </lineage>
</organism>
<keyword evidence="1" id="KW-0547">Nucleotide-binding</keyword>
<gene>
    <name evidence="6" type="ORF">D9758_003653</name>
</gene>
<dbReference type="AlphaFoldDB" id="A0A8H5LS71"/>
<accession>A0A8H5LS71</accession>
<comment type="caution">
    <text evidence="6">The sequence shown here is derived from an EMBL/GenBank/DDBJ whole genome shotgun (WGS) entry which is preliminary data.</text>
</comment>
<keyword evidence="3" id="KW-0347">Helicase</keyword>
<dbReference type="InterPro" id="IPR027417">
    <property type="entry name" value="P-loop_NTPase"/>
</dbReference>
<dbReference type="GO" id="GO:0043139">
    <property type="term" value="F:5'-3' DNA helicase activity"/>
    <property type="evidence" value="ECO:0007669"/>
    <property type="project" value="TreeGrafter"/>
</dbReference>
<reference evidence="6 7" key="1">
    <citation type="journal article" date="2020" name="ISME J.">
        <title>Uncovering the hidden diversity of litter-decomposition mechanisms in mushroom-forming fungi.</title>
        <authorList>
            <person name="Floudas D."/>
            <person name="Bentzer J."/>
            <person name="Ahren D."/>
            <person name="Johansson T."/>
            <person name="Persson P."/>
            <person name="Tunlid A."/>
        </authorList>
    </citation>
    <scope>NUCLEOTIDE SEQUENCE [LARGE SCALE GENOMIC DNA]</scope>
    <source>
        <strain evidence="6 7">CBS 291.85</strain>
    </source>
</reference>
<proteinExistence type="predicted"/>
<protein>
    <recommendedName>
        <fullName evidence="5">DNA2/NAM7 helicase-like C-terminal domain-containing protein</fullName>
    </recommendedName>
</protein>
<dbReference type="SUPFAM" id="SSF52540">
    <property type="entry name" value="P-loop containing nucleoside triphosphate hydrolases"/>
    <property type="match status" value="1"/>
</dbReference>
<dbReference type="Pfam" id="PF13087">
    <property type="entry name" value="AAA_12"/>
    <property type="match status" value="1"/>
</dbReference>
<evidence type="ECO:0000259" key="5">
    <source>
        <dbReference type="Pfam" id="PF13087"/>
    </source>
</evidence>
<dbReference type="Gene3D" id="3.40.50.300">
    <property type="entry name" value="P-loop containing nucleotide triphosphate hydrolases"/>
    <property type="match status" value="2"/>
</dbReference>
<evidence type="ECO:0000256" key="1">
    <source>
        <dbReference type="ARBA" id="ARBA00022741"/>
    </source>
</evidence>
<name>A0A8H5LS71_9AGAR</name>
<dbReference type="GO" id="GO:0016787">
    <property type="term" value="F:hydrolase activity"/>
    <property type="evidence" value="ECO:0007669"/>
    <property type="project" value="UniProtKB-KW"/>
</dbReference>
<dbReference type="EMBL" id="JAACJM010000019">
    <property type="protein sequence ID" value="KAF5367449.1"/>
    <property type="molecule type" value="Genomic_DNA"/>
</dbReference>
<dbReference type="GO" id="GO:0005524">
    <property type="term" value="F:ATP binding"/>
    <property type="evidence" value="ECO:0007669"/>
    <property type="project" value="UniProtKB-KW"/>
</dbReference>
<dbReference type="InterPro" id="IPR047187">
    <property type="entry name" value="SF1_C_Upf1"/>
</dbReference>
<evidence type="ECO:0000313" key="6">
    <source>
        <dbReference type="EMBL" id="KAF5367449.1"/>
    </source>
</evidence>
<keyword evidence="4" id="KW-0067">ATP-binding</keyword>
<dbReference type="CDD" id="cd18808">
    <property type="entry name" value="SF1_C_Upf1"/>
    <property type="match status" value="1"/>
</dbReference>
<dbReference type="InterPro" id="IPR050534">
    <property type="entry name" value="Coronavir_polyprotein_1ab"/>
</dbReference>
<dbReference type="Pfam" id="PF13245">
    <property type="entry name" value="AAA_19"/>
    <property type="match status" value="1"/>
</dbReference>
<feature type="domain" description="DNA2/NAM7 helicase-like C-terminal" evidence="5">
    <location>
        <begin position="570"/>
        <end position="737"/>
    </location>
</feature>
<evidence type="ECO:0000313" key="7">
    <source>
        <dbReference type="Proteomes" id="UP000559256"/>
    </source>
</evidence>